<dbReference type="InterPro" id="IPR016195">
    <property type="entry name" value="Pol/histidinol_Pase-like"/>
</dbReference>
<name>A0A955LVL1_UNCKA</name>
<dbReference type="NCBIfam" id="TIGR00594">
    <property type="entry name" value="polc"/>
    <property type="match status" value="1"/>
</dbReference>
<keyword evidence="2" id="KW-0548">Nucleotidyltransferase</keyword>
<dbReference type="InterPro" id="IPR004013">
    <property type="entry name" value="PHP_dom"/>
</dbReference>
<gene>
    <name evidence="2" type="primary">dnaE</name>
    <name evidence="2" type="ORF">KC573_01940</name>
</gene>
<dbReference type="CDD" id="cd12113">
    <property type="entry name" value="PHP_PolIIIA_DnaE3"/>
    <property type="match status" value="1"/>
</dbReference>
<dbReference type="SMART" id="SM00481">
    <property type="entry name" value="POLIIIAc"/>
    <property type="match status" value="1"/>
</dbReference>
<dbReference type="EC" id="2.7.7.7" evidence="2"/>
<protein>
    <submittedName>
        <fullName evidence="2">DNA polymerase III subunit alpha</fullName>
        <ecNumber evidence="2">2.7.7.7</ecNumber>
    </submittedName>
</protein>
<dbReference type="InterPro" id="IPR041931">
    <property type="entry name" value="DNA_pol3_alpha_thumb_dom"/>
</dbReference>
<feature type="domain" description="Polymerase/histidinol phosphatase N-terminal" evidence="1">
    <location>
        <begin position="4"/>
        <end position="71"/>
    </location>
</feature>
<evidence type="ECO:0000313" key="2">
    <source>
        <dbReference type="EMBL" id="MCA9397564.1"/>
    </source>
</evidence>
<dbReference type="GO" id="GO:0003887">
    <property type="term" value="F:DNA-directed DNA polymerase activity"/>
    <property type="evidence" value="ECO:0007669"/>
    <property type="project" value="UniProtKB-EC"/>
</dbReference>
<dbReference type="GO" id="GO:0006260">
    <property type="term" value="P:DNA replication"/>
    <property type="evidence" value="ECO:0007669"/>
    <property type="project" value="InterPro"/>
</dbReference>
<dbReference type="GO" id="GO:0008408">
    <property type="term" value="F:3'-5' exonuclease activity"/>
    <property type="evidence" value="ECO:0007669"/>
    <property type="project" value="InterPro"/>
</dbReference>
<dbReference type="PANTHER" id="PTHR32294">
    <property type="entry name" value="DNA POLYMERASE III SUBUNIT ALPHA"/>
    <property type="match status" value="1"/>
</dbReference>
<keyword evidence="2" id="KW-0808">Transferase</keyword>
<proteinExistence type="predicted"/>
<dbReference type="InterPro" id="IPR004805">
    <property type="entry name" value="DnaE2/DnaE/PolC"/>
</dbReference>
<dbReference type="Proteomes" id="UP000699691">
    <property type="component" value="Unassembled WGS sequence"/>
</dbReference>
<dbReference type="SUPFAM" id="SSF89550">
    <property type="entry name" value="PHP domain-like"/>
    <property type="match status" value="1"/>
</dbReference>
<dbReference type="EMBL" id="JAGQKY010000066">
    <property type="protein sequence ID" value="MCA9397564.1"/>
    <property type="molecule type" value="Genomic_DNA"/>
</dbReference>
<feature type="non-terminal residue" evidence="2">
    <location>
        <position position="503"/>
    </location>
</feature>
<dbReference type="InterPro" id="IPR003141">
    <property type="entry name" value="Pol/His_phosphatase_N"/>
</dbReference>
<comment type="caution">
    <text evidence="2">The sequence shown here is derived from an EMBL/GenBank/DDBJ whole genome shotgun (WGS) entry which is preliminary data.</text>
</comment>
<reference evidence="2" key="2">
    <citation type="journal article" date="2021" name="Microbiome">
        <title>Successional dynamics and alternative stable states in a saline activated sludge microbial community over 9 years.</title>
        <authorList>
            <person name="Wang Y."/>
            <person name="Ye J."/>
            <person name="Ju F."/>
            <person name="Liu L."/>
            <person name="Boyd J.A."/>
            <person name="Deng Y."/>
            <person name="Parks D.H."/>
            <person name="Jiang X."/>
            <person name="Yin X."/>
            <person name="Woodcroft B.J."/>
            <person name="Tyson G.W."/>
            <person name="Hugenholtz P."/>
            <person name="Polz M.F."/>
            <person name="Zhang T."/>
        </authorList>
    </citation>
    <scope>NUCLEOTIDE SEQUENCE</scope>
    <source>
        <strain evidence="2">HKST-UBA02</strain>
    </source>
</reference>
<evidence type="ECO:0000313" key="3">
    <source>
        <dbReference type="Proteomes" id="UP000699691"/>
    </source>
</evidence>
<dbReference type="Gene3D" id="1.10.10.1600">
    <property type="entry name" value="Bacterial DNA polymerase III alpha subunit, thumb domain"/>
    <property type="match status" value="1"/>
</dbReference>
<evidence type="ECO:0000259" key="1">
    <source>
        <dbReference type="SMART" id="SM00481"/>
    </source>
</evidence>
<dbReference type="PANTHER" id="PTHR32294:SF0">
    <property type="entry name" value="DNA POLYMERASE III SUBUNIT ALPHA"/>
    <property type="match status" value="1"/>
</dbReference>
<dbReference type="AlphaFoldDB" id="A0A955LVL1"/>
<dbReference type="Gene3D" id="3.20.20.140">
    <property type="entry name" value="Metal-dependent hydrolases"/>
    <property type="match status" value="1"/>
</dbReference>
<dbReference type="InterPro" id="IPR011708">
    <property type="entry name" value="DNA_pol3_alpha_NTPase_dom"/>
</dbReference>
<dbReference type="Pfam" id="PF02811">
    <property type="entry name" value="PHP"/>
    <property type="match status" value="1"/>
</dbReference>
<dbReference type="Pfam" id="PF07733">
    <property type="entry name" value="DNA_pol3_alpha"/>
    <property type="match status" value="1"/>
</dbReference>
<accession>A0A955LVL1</accession>
<organism evidence="2 3">
    <name type="scientific">candidate division WWE3 bacterium</name>
    <dbReference type="NCBI Taxonomy" id="2053526"/>
    <lineage>
        <taxon>Bacteria</taxon>
        <taxon>Katanobacteria</taxon>
    </lineage>
</organism>
<reference evidence="2" key="1">
    <citation type="submission" date="2020-04" db="EMBL/GenBank/DDBJ databases">
        <authorList>
            <person name="Zhang T."/>
        </authorList>
    </citation>
    <scope>NUCLEOTIDE SEQUENCE</scope>
    <source>
        <strain evidence="2">HKST-UBA02</strain>
    </source>
</reference>
<sequence length="503" mass="57714">MSFVHLHVHSEYSLLDGLSKIKDLIATSKEHNMPAIALTDHGAMHGTLEFYVQAQKEGIKPIIGVEAYVARRSRFDKEARIDNDPFHLTLLAKNYTGYKNLLKLTSLAHIEGYYYKPRVDKDLLRKYSEGVICLSGCIGAEIPSALREEDEKKTIQLIEEYQGIYGDNFYKNIELQDQNLDFVKRVYKRLAEIAKDMSLPVVATNDVHYVKAEDAYAQDVLLAIQTKQEVDDPSRKLCLLDSPTYYLRSPQEMSELFYQTPEAIENSLKIADEIDLEIPMGEFIFPQYETPKGMSGTEFLRELTYEKAREKLGEISDEERKRIDYELDIVDQKGYSTYLLIFYDIAEYCRRENILIQSRGSAVGSLALYLLGVNNLNPLDYNLPFERFLNPERPSSPDIDLDMEDRRRGQVIEFTKHRFGEDKVAQIVTFGRMEERSAVRDVGRALGMPYSLVDRVAKLIPMGAQGHHGTIEGNIEKVEELKAEYESNPEIRKMLDMAIKIQG</sequence>